<feature type="chain" id="PRO_5036776361" description="beta-galactosidase" evidence="7">
    <location>
        <begin position="23"/>
        <end position="968"/>
    </location>
</feature>
<feature type="domain" description="Glycoside hydrolase family 2 immunoglobulin-like beta-sandwich" evidence="8">
    <location>
        <begin position="222"/>
        <end position="331"/>
    </location>
</feature>
<feature type="region of interest" description="Disordered" evidence="6">
    <location>
        <begin position="948"/>
        <end position="968"/>
    </location>
</feature>
<dbReference type="PANTHER" id="PTHR46323:SF2">
    <property type="entry name" value="BETA-GALACTOSIDASE"/>
    <property type="match status" value="1"/>
</dbReference>
<sequence length="968" mass="108199">MRLVVRLRFFFWLVLLASPLRAADVLPLAGEWRCRLDPHDAGVAARWFGAPLPDKVRLPGSLAESNLGAPISLQTKWTATIYDSSWFFNPRLAKYRQPNNFKIPFWLTPATYYVGPAWYQKTVDIPAAWRGRRLVLFLERAHFTTRLWVDNQEIGQQISLVAPHEYNLTAALTPGPHTLTVRVDNRLETMNVGPDSHSVSDHIQGNWNGLIGRLELQAGPPVFLQSVQVYPDVTRQLAQVKLVVKNTSAKTVAGNVQLQAQAFNTDTPHQVAPATAPFTAKPGETTVELTLPMSAAVQLWDEFHPALYRLSAMLQPKKGVADQQQVTFGMREMKVQGNRLLVNGRPVFLRGNLHNGEFPLTGYPATDVPAWTRVLTVLKEYGFNHVRFHSWCPPEAAFVAADQLGFYLQPEGPSWPNHGTSLGDGKPIDQFIYDETTRMATAYGNHASYCLLAAGNEPAGRNQAKYLADFVKFWQTRDPRRLYTGASVAMSWPLVPENEYMIKSGARGLPWAKERPTSTFDYRAAIEKFPMPYVTHEMGQWCVFPDFKEIDQYTGVYKARNLELFREDLADHGMADQAEAFLQASGKLQLLCYKNEIEATLRTPGLAGFQLLGLQDFPGQGTALVGVLNPFFRAKDYVTAAQYRRFCQPTVPLARLPKFVFTNNETLEAAAELYHYGAAALPSTALTWTIKTTAGTLVAQGSFAPTAIPTGTNTPLGTVRLPLASLTQATHLTLEIAVPGTAIANDWSFWVYPAQLPALPKSDVYVCTRLDAQARQVLARGGRVFLNAAGQVVKGKEVAMTFTPVFWNTSWFKMRPPHVTGFVVDPAHPALTDFPTDAHSDLQWWEIVNRAQVMHLEDFPAGFRPIVQPIDTWFLNRRLALVLEARVGPGRLLVSSANLSPTEDAQRPAARQLYYSLLRYAQSAQFQPKDAVDFNVVKDLFETPSREQFSTYTKNSPDELKPKQINNK</sequence>
<keyword evidence="12" id="KW-1185">Reference proteome</keyword>
<dbReference type="InterPro" id="IPR013783">
    <property type="entry name" value="Ig-like_fold"/>
</dbReference>
<keyword evidence="5" id="KW-0326">Glycosidase</keyword>
<gene>
    <name evidence="11" type="ORF">J0X19_21510</name>
</gene>
<keyword evidence="7" id="KW-0732">Signal</keyword>
<dbReference type="EC" id="3.2.1.23" evidence="3"/>
<evidence type="ECO:0000259" key="9">
    <source>
        <dbReference type="Pfam" id="PF02836"/>
    </source>
</evidence>
<dbReference type="Pfam" id="PF02837">
    <property type="entry name" value="Glyco_hydro_2_N"/>
    <property type="match status" value="1"/>
</dbReference>
<feature type="signal peptide" evidence="7">
    <location>
        <begin position="1"/>
        <end position="22"/>
    </location>
</feature>
<evidence type="ECO:0000256" key="7">
    <source>
        <dbReference type="SAM" id="SignalP"/>
    </source>
</evidence>
<name>A0A939EZ81_9BACT</name>
<dbReference type="EMBL" id="JAFLQZ010000020">
    <property type="protein sequence ID" value="MBO0360554.1"/>
    <property type="molecule type" value="Genomic_DNA"/>
</dbReference>
<dbReference type="PANTHER" id="PTHR46323">
    <property type="entry name" value="BETA-GALACTOSIDASE"/>
    <property type="match status" value="1"/>
</dbReference>
<comment type="catalytic activity">
    <reaction evidence="1">
        <text>Hydrolysis of terminal non-reducing beta-D-galactose residues in beta-D-galactosides.</text>
        <dbReference type="EC" id="3.2.1.23"/>
    </reaction>
</comment>
<feature type="domain" description="Glycoside hydrolase family 2 catalytic" evidence="9">
    <location>
        <begin position="334"/>
        <end position="486"/>
    </location>
</feature>
<dbReference type="Pfam" id="PF02836">
    <property type="entry name" value="Glyco_hydro_2_C"/>
    <property type="match status" value="1"/>
</dbReference>
<dbReference type="SUPFAM" id="SSF49785">
    <property type="entry name" value="Galactose-binding domain-like"/>
    <property type="match status" value="1"/>
</dbReference>
<protein>
    <recommendedName>
        <fullName evidence="3">beta-galactosidase</fullName>
        <ecNumber evidence="3">3.2.1.23</ecNumber>
    </recommendedName>
</protein>
<dbReference type="Gene3D" id="2.60.40.10">
    <property type="entry name" value="Immunoglobulins"/>
    <property type="match status" value="1"/>
</dbReference>
<dbReference type="GO" id="GO:0004565">
    <property type="term" value="F:beta-galactosidase activity"/>
    <property type="evidence" value="ECO:0007669"/>
    <property type="project" value="UniProtKB-EC"/>
</dbReference>
<dbReference type="Gene3D" id="3.20.20.80">
    <property type="entry name" value="Glycosidases"/>
    <property type="match status" value="1"/>
</dbReference>
<dbReference type="InterPro" id="IPR006103">
    <property type="entry name" value="Glyco_hydro_2_cat"/>
</dbReference>
<evidence type="ECO:0000259" key="10">
    <source>
        <dbReference type="Pfam" id="PF02837"/>
    </source>
</evidence>
<dbReference type="GO" id="GO:0009341">
    <property type="term" value="C:beta-galactosidase complex"/>
    <property type="evidence" value="ECO:0007669"/>
    <property type="project" value="TreeGrafter"/>
</dbReference>
<dbReference type="InterPro" id="IPR050347">
    <property type="entry name" value="Bact_Beta-galactosidase"/>
</dbReference>
<keyword evidence="4" id="KW-0378">Hydrolase</keyword>
<evidence type="ECO:0000313" key="12">
    <source>
        <dbReference type="Proteomes" id="UP000664144"/>
    </source>
</evidence>
<accession>A0A939EZ81</accession>
<feature type="domain" description="Glycosyl hydrolases family 2 sugar binding" evidence="10">
    <location>
        <begin position="28"/>
        <end position="186"/>
    </location>
</feature>
<evidence type="ECO:0000256" key="5">
    <source>
        <dbReference type="ARBA" id="ARBA00023295"/>
    </source>
</evidence>
<dbReference type="Proteomes" id="UP000664144">
    <property type="component" value="Unassembled WGS sequence"/>
</dbReference>
<dbReference type="GO" id="GO:0005990">
    <property type="term" value="P:lactose catabolic process"/>
    <property type="evidence" value="ECO:0007669"/>
    <property type="project" value="TreeGrafter"/>
</dbReference>
<evidence type="ECO:0000256" key="1">
    <source>
        <dbReference type="ARBA" id="ARBA00001412"/>
    </source>
</evidence>
<dbReference type="SUPFAM" id="SSF49303">
    <property type="entry name" value="beta-Galactosidase/glucuronidase domain"/>
    <property type="match status" value="1"/>
</dbReference>
<evidence type="ECO:0000259" key="8">
    <source>
        <dbReference type="Pfam" id="PF00703"/>
    </source>
</evidence>
<dbReference type="InterPro" id="IPR006102">
    <property type="entry name" value="Ig-like_GH2"/>
</dbReference>
<organism evidence="11 12">
    <name type="scientific">Hymenobacter telluris</name>
    <dbReference type="NCBI Taxonomy" id="2816474"/>
    <lineage>
        <taxon>Bacteria</taxon>
        <taxon>Pseudomonadati</taxon>
        <taxon>Bacteroidota</taxon>
        <taxon>Cytophagia</taxon>
        <taxon>Cytophagales</taxon>
        <taxon>Hymenobacteraceae</taxon>
        <taxon>Hymenobacter</taxon>
    </lineage>
</organism>
<dbReference type="SUPFAM" id="SSF51445">
    <property type="entry name" value="(Trans)glycosidases"/>
    <property type="match status" value="1"/>
</dbReference>
<dbReference type="Gene3D" id="2.60.120.260">
    <property type="entry name" value="Galactose-binding domain-like"/>
    <property type="match status" value="1"/>
</dbReference>
<evidence type="ECO:0000256" key="4">
    <source>
        <dbReference type="ARBA" id="ARBA00022801"/>
    </source>
</evidence>
<evidence type="ECO:0000256" key="2">
    <source>
        <dbReference type="ARBA" id="ARBA00007401"/>
    </source>
</evidence>
<proteinExistence type="inferred from homology"/>
<dbReference type="InterPro" id="IPR036156">
    <property type="entry name" value="Beta-gal/glucu_dom_sf"/>
</dbReference>
<evidence type="ECO:0000256" key="3">
    <source>
        <dbReference type="ARBA" id="ARBA00012756"/>
    </source>
</evidence>
<dbReference type="InterPro" id="IPR006104">
    <property type="entry name" value="Glyco_hydro_2_N"/>
</dbReference>
<dbReference type="InterPro" id="IPR008979">
    <property type="entry name" value="Galactose-bd-like_sf"/>
</dbReference>
<dbReference type="Pfam" id="PF00703">
    <property type="entry name" value="Glyco_hydro_2"/>
    <property type="match status" value="1"/>
</dbReference>
<reference evidence="11" key="1">
    <citation type="submission" date="2021-03" db="EMBL/GenBank/DDBJ databases">
        <authorList>
            <person name="Kim M.K."/>
        </authorList>
    </citation>
    <scope>NUCLEOTIDE SEQUENCE</scope>
    <source>
        <strain evidence="11">BT186</strain>
    </source>
</reference>
<comment type="caution">
    <text evidence="11">The sequence shown here is derived from an EMBL/GenBank/DDBJ whole genome shotgun (WGS) entry which is preliminary data.</text>
</comment>
<evidence type="ECO:0000256" key="6">
    <source>
        <dbReference type="SAM" id="MobiDB-lite"/>
    </source>
</evidence>
<dbReference type="AlphaFoldDB" id="A0A939EZ81"/>
<dbReference type="RefSeq" id="WP_206986472.1">
    <property type="nucleotide sequence ID" value="NZ_JAFLQZ010000020.1"/>
</dbReference>
<comment type="similarity">
    <text evidence="2">Belongs to the glycosyl hydrolase 2 family.</text>
</comment>
<evidence type="ECO:0000313" key="11">
    <source>
        <dbReference type="EMBL" id="MBO0360554.1"/>
    </source>
</evidence>
<dbReference type="InterPro" id="IPR017853">
    <property type="entry name" value="GH"/>
</dbReference>